<keyword evidence="1" id="KW-0378">Hydrolase</keyword>
<sequence length="330" mass="38180">MDRNIFIEKEFEQFCINYQKQPIIFGNNDIETIRKNFEYNGDCDDLEYPCIEKKEIFKLCNDKYNLGSVEVIFFHPVEYDEGFDNKVFPIVYYLHGGGWCCGGNKKDYLLPRKICYFSKSIVAFPVYSLSPEAKFPIALEQCYEIFFLIVNRIEEFAKKLRFDSNSIVVGGDSSGGNMIISLLLLCNTRNKDPNIKKLFLINPPVDCNRERESYAKYNGYFLSIDAVNWFLKQYIENDTLKSHHLVSPINATVEQLKDLPESLLIFGELDILKDEGLEFSEKLKKAGVKVTPIVFPGATHSFLTIRYFQNTNSSKQALKNIVDFILDKKK</sequence>
<evidence type="ECO:0000313" key="4">
    <source>
        <dbReference type="Proteomes" id="UP000001064"/>
    </source>
</evidence>
<dbReference type="eggNOG" id="KOG1515">
    <property type="taxonomic scope" value="Eukaryota"/>
</dbReference>
<dbReference type="Gene3D" id="3.40.50.1820">
    <property type="entry name" value="alpha/beta hydrolase"/>
    <property type="match status" value="1"/>
</dbReference>
<dbReference type="InterPro" id="IPR013094">
    <property type="entry name" value="AB_hydrolase_3"/>
</dbReference>
<dbReference type="Pfam" id="PF07859">
    <property type="entry name" value="Abhydrolase_3"/>
    <property type="match status" value="1"/>
</dbReference>
<proteinExistence type="predicted"/>
<feature type="domain" description="Alpha/beta hydrolase fold-3" evidence="2">
    <location>
        <begin position="91"/>
        <end position="303"/>
    </location>
</feature>
<dbReference type="OMA" id="HNSIPPE"/>
<name>F0ZFJ8_DICPU</name>
<dbReference type="STRING" id="5786.F0ZFJ8"/>
<dbReference type="InterPro" id="IPR050300">
    <property type="entry name" value="GDXG_lipolytic_enzyme"/>
</dbReference>
<organism evidence="3 4">
    <name type="scientific">Dictyostelium purpureum</name>
    <name type="common">Slime mold</name>
    <dbReference type="NCBI Taxonomy" id="5786"/>
    <lineage>
        <taxon>Eukaryota</taxon>
        <taxon>Amoebozoa</taxon>
        <taxon>Evosea</taxon>
        <taxon>Eumycetozoa</taxon>
        <taxon>Dictyostelia</taxon>
        <taxon>Dictyosteliales</taxon>
        <taxon>Dictyosteliaceae</taxon>
        <taxon>Dictyostelium</taxon>
    </lineage>
</organism>
<protein>
    <recommendedName>
        <fullName evidence="2">Alpha/beta hydrolase fold-3 domain-containing protein</fullName>
    </recommendedName>
</protein>
<dbReference type="Proteomes" id="UP000001064">
    <property type="component" value="Unassembled WGS sequence"/>
</dbReference>
<dbReference type="AlphaFoldDB" id="F0ZFJ8"/>
<keyword evidence="4" id="KW-1185">Reference proteome</keyword>
<accession>F0ZFJ8</accession>
<dbReference type="SUPFAM" id="SSF53474">
    <property type="entry name" value="alpha/beta-Hydrolases"/>
    <property type="match status" value="1"/>
</dbReference>
<reference evidence="4" key="1">
    <citation type="journal article" date="2011" name="Genome Biol.">
        <title>Comparative genomics of the social amoebae Dictyostelium discoideum and Dictyostelium purpureum.</title>
        <authorList>
            <consortium name="US DOE Joint Genome Institute (JGI-PGF)"/>
            <person name="Sucgang R."/>
            <person name="Kuo A."/>
            <person name="Tian X."/>
            <person name="Salerno W."/>
            <person name="Parikh A."/>
            <person name="Feasley C.L."/>
            <person name="Dalin E."/>
            <person name="Tu H."/>
            <person name="Huang E."/>
            <person name="Barry K."/>
            <person name="Lindquist E."/>
            <person name="Shapiro H."/>
            <person name="Bruce D."/>
            <person name="Schmutz J."/>
            <person name="Salamov A."/>
            <person name="Fey P."/>
            <person name="Gaudet P."/>
            <person name="Anjard C."/>
            <person name="Babu M.M."/>
            <person name="Basu S."/>
            <person name="Bushmanova Y."/>
            <person name="van der Wel H."/>
            <person name="Katoh-Kurasawa M."/>
            <person name="Dinh C."/>
            <person name="Coutinho P.M."/>
            <person name="Saito T."/>
            <person name="Elias M."/>
            <person name="Schaap P."/>
            <person name="Kay R.R."/>
            <person name="Henrissat B."/>
            <person name="Eichinger L."/>
            <person name="Rivero F."/>
            <person name="Putnam N.H."/>
            <person name="West C.M."/>
            <person name="Loomis W.F."/>
            <person name="Chisholm R.L."/>
            <person name="Shaulsky G."/>
            <person name="Strassmann J.E."/>
            <person name="Queller D.C."/>
            <person name="Kuspa A."/>
            <person name="Grigoriev I.V."/>
        </authorList>
    </citation>
    <scope>NUCLEOTIDE SEQUENCE [LARGE SCALE GENOMIC DNA]</scope>
    <source>
        <strain evidence="4">QSDP1</strain>
    </source>
</reference>
<dbReference type="GeneID" id="10500143"/>
<dbReference type="VEuPathDB" id="AmoebaDB:DICPUDRAFT_77086"/>
<gene>
    <name evidence="3" type="ORF">DICPUDRAFT_77086</name>
</gene>
<evidence type="ECO:0000256" key="1">
    <source>
        <dbReference type="ARBA" id="ARBA00022801"/>
    </source>
</evidence>
<evidence type="ECO:0000259" key="2">
    <source>
        <dbReference type="Pfam" id="PF07859"/>
    </source>
</evidence>
<dbReference type="InParanoid" id="F0ZFJ8"/>
<dbReference type="PANTHER" id="PTHR48081:SF14">
    <property type="entry name" value="ESTERASE_LIPASE_THIOESTERASE DOMAIN-CONTAINING PROTEIN"/>
    <property type="match status" value="1"/>
</dbReference>
<dbReference type="InterPro" id="IPR029058">
    <property type="entry name" value="AB_hydrolase_fold"/>
</dbReference>
<evidence type="ECO:0000313" key="3">
    <source>
        <dbReference type="EMBL" id="EGC37308.1"/>
    </source>
</evidence>
<dbReference type="KEGG" id="dpp:DICPUDRAFT_77086"/>
<dbReference type="PANTHER" id="PTHR48081">
    <property type="entry name" value="AB HYDROLASE SUPERFAMILY PROTEIN C4A8.06C"/>
    <property type="match status" value="1"/>
</dbReference>
<dbReference type="RefSeq" id="XP_003286196.1">
    <property type="nucleotide sequence ID" value="XM_003286148.1"/>
</dbReference>
<dbReference type="OrthoDB" id="408631at2759"/>
<dbReference type="EMBL" id="GL871003">
    <property type="protein sequence ID" value="EGC37308.1"/>
    <property type="molecule type" value="Genomic_DNA"/>
</dbReference>
<dbReference type="GO" id="GO:0016787">
    <property type="term" value="F:hydrolase activity"/>
    <property type="evidence" value="ECO:0007669"/>
    <property type="project" value="UniProtKB-KW"/>
</dbReference>